<evidence type="ECO:0000259" key="2">
    <source>
        <dbReference type="PROSITE" id="PS50109"/>
    </source>
</evidence>
<dbReference type="PANTHER" id="PTHR43547">
    <property type="entry name" value="TWO-COMPONENT HISTIDINE KINASE"/>
    <property type="match status" value="1"/>
</dbReference>
<dbReference type="RefSeq" id="WP_344803712.1">
    <property type="nucleotide sequence ID" value="NZ_BAABBO010000001.1"/>
</dbReference>
<protein>
    <submittedName>
        <fullName evidence="3">HAMP domain-containing sensor histidine kinase</fullName>
    </submittedName>
</protein>
<dbReference type="InterPro" id="IPR003594">
    <property type="entry name" value="HATPase_dom"/>
</dbReference>
<keyword evidence="3" id="KW-0418">Kinase</keyword>
<dbReference type="PROSITE" id="PS50109">
    <property type="entry name" value="HIS_KIN"/>
    <property type="match status" value="1"/>
</dbReference>
<keyword evidence="1" id="KW-0597">Phosphoprotein</keyword>
<dbReference type="InterPro" id="IPR036890">
    <property type="entry name" value="HATPase_C_sf"/>
</dbReference>
<evidence type="ECO:0000313" key="3">
    <source>
        <dbReference type="EMBL" id="GAA3952282.1"/>
    </source>
</evidence>
<dbReference type="SMART" id="SM00387">
    <property type="entry name" value="HATPase_c"/>
    <property type="match status" value="1"/>
</dbReference>
<sequence length="241" mass="26115">MSNQGQPIDFAFVMASSVHDMKNSLSLLLHSIDELAVLLPDIDANHPASHRISTLQYEASRVNNDLVQLLTLYKLENSVAGITLDEHDLDDFLLEQLARYEPLFQSRGVDCQIQCEEGLAAVFDRDLVSGIINNVLANAIRYCKQTIVVSARVPDAADDAGYGLLITIADDGTGFPGEMLDAADEFHLSSDFRSGSTHLGLYFADRIAKLHSGHSLTGKVRLSNGQVGASSSGAVFELLLP</sequence>
<accession>A0ABP7NQW4</accession>
<name>A0ABP7NQW4_9GAMM</name>
<evidence type="ECO:0000256" key="1">
    <source>
        <dbReference type="ARBA" id="ARBA00022553"/>
    </source>
</evidence>
<dbReference type="InterPro" id="IPR005467">
    <property type="entry name" value="His_kinase_dom"/>
</dbReference>
<dbReference type="GO" id="GO:0016301">
    <property type="term" value="F:kinase activity"/>
    <property type="evidence" value="ECO:0007669"/>
    <property type="project" value="UniProtKB-KW"/>
</dbReference>
<reference evidence="4" key="1">
    <citation type="journal article" date="2019" name="Int. J. Syst. Evol. Microbiol.">
        <title>The Global Catalogue of Microorganisms (GCM) 10K type strain sequencing project: providing services to taxonomists for standard genome sequencing and annotation.</title>
        <authorList>
            <consortium name="The Broad Institute Genomics Platform"/>
            <consortium name="The Broad Institute Genome Sequencing Center for Infectious Disease"/>
            <person name="Wu L."/>
            <person name="Ma J."/>
        </authorList>
    </citation>
    <scope>NUCLEOTIDE SEQUENCE [LARGE SCALE GENOMIC DNA]</scope>
    <source>
        <strain evidence="4">JCM 17555</strain>
    </source>
</reference>
<evidence type="ECO:0000313" key="4">
    <source>
        <dbReference type="Proteomes" id="UP001501337"/>
    </source>
</evidence>
<keyword evidence="3" id="KW-0808">Transferase</keyword>
<feature type="domain" description="Histidine kinase" evidence="2">
    <location>
        <begin position="16"/>
        <end position="241"/>
    </location>
</feature>
<organism evidence="3 4">
    <name type="scientific">Allohahella marinimesophila</name>
    <dbReference type="NCBI Taxonomy" id="1054972"/>
    <lineage>
        <taxon>Bacteria</taxon>
        <taxon>Pseudomonadati</taxon>
        <taxon>Pseudomonadota</taxon>
        <taxon>Gammaproteobacteria</taxon>
        <taxon>Oceanospirillales</taxon>
        <taxon>Hahellaceae</taxon>
        <taxon>Allohahella</taxon>
    </lineage>
</organism>
<keyword evidence="4" id="KW-1185">Reference proteome</keyword>
<comment type="caution">
    <text evidence="3">The sequence shown here is derived from an EMBL/GenBank/DDBJ whole genome shotgun (WGS) entry which is preliminary data.</text>
</comment>
<dbReference type="SUPFAM" id="SSF55874">
    <property type="entry name" value="ATPase domain of HSP90 chaperone/DNA topoisomerase II/histidine kinase"/>
    <property type="match status" value="1"/>
</dbReference>
<proteinExistence type="predicted"/>
<dbReference type="EMBL" id="BAABBO010000001">
    <property type="protein sequence ID" value="GAA3952282.1"/>
    <property type="molecule type" value="Genomic_DNA"/>
</dbReference>
<gene>
    <name evidence="3" type="ORF">GCM10022278_09140</name>
</gene>
<dbReference type="Proteomes" id="UP001501337">
    <property type="component" value="Unassembled WGS sequence"/>
</dbReference>
<dbReference type="Pfam" id="PF02518">
    <property type="entry name" value="HATPase_c"/>
    <property type="match status" value="1"/>
</dbReference>
<dbReference type="PANTHER" id="PTHR43547:SF2">
    <property type="entry name" value="HYBRID SIGNAL TRANSDUCTION HISTIDINE KINASE C"/>
    <property type="match status" value="1"/>
</dbReference>
<dbReference type="Gene3D" id="3.30.565.10">
    <property type="entry name" value="Histidine kinase-like ATPase, C-terminal domain"/>
    <property type="match status" value="1"/>
</dbReference>